<dbReference type="AlphaFoldDB" id="A0A3B0YRY9"/>
<evidence type="ECO:0008006" key="2">
    <source>
        <dbReference type="Google" id="ProtNLM"/>
    </source>
</evidence>
<organism evidence="1">
    <name type="scientific">hydrothermal vent metagenome</name>
    <dbReference type="NCBI Taxonomy" id="652676"/>
    <lineage>
        <taxon>unclassified sequences</taxon>
        <taxon>metagenomes</taxon>
        <taxon>ecological metagenomes</taxon>
    </lineage>
</organism>
<dbReference type="EMBL" id="UOFK01000304">
    <property type="protein sequence ID" value="VAW82231.1"/>
    <property type="molecule type" value="Genomic_DNA"/>
</dbReference>
<proteinExistence type="predicted"/>
<dbReference type="PROSITE" id="PS51257">
    <property type="entry name" value="PROKAR_LIPOPROTEIN"/>
    <property type="match status" value="1"/>
</dbReference>
<sequence length="317" mass="34179">MIFPRAKTCLIQIYLIVNLVLISACGGSSGNSNNTNNEPQSAAQAVTHALLNGTWETGCLIDANDENSSFTLSHVYLDGTLNSNKTNYSDNLCTIISLMESVSASYTLGNDISLDVSIADIPVATQIDYESTDIGLPFPFFDLVAIKNGAISELYTGNISQLQTDGSSNEKRPNQLQATASAIKHDRLAEVVSVDFSGSEFNYTFNVGVLSQDTGCNQYADWWEVISPEGGLIYRRILVHSHIDEQPFVRPGTPVPIADDQIVIVRAHLNAHALVNSGYGTQVFRGSIVDGFTAVETEQSFATDLVNVSPLPSGCAF</sequence>
<protein>
    <recommendedName>
        <fullName evidence="2">Lipoprotein</fullName>
    </recommendedName>
</protein>
<accession>A0A3B0YRY9</accession>
<reference evidence="1" key="1">
    <citation type="submission" date="2018-06" db="EMBL/GenBank/DDBJ databases">
        <authorList>
            <person name="Zhirakovskaya E."/>
        </authorList>
    </citation>
    <scope>NUCLEOTIDE SEQUENCE</scope>
</reference>
<gene>
    <name evidence="1" type="ORF">MNBD_GAMMA13-1072</name>
</gene>
<name>A0A3B0YRY9_9ZZZZ</name>
<evidence type="ECO:0000313" key="1">
    <source>
        <dbReference type="EMBL" id="VAW82231.1"/>
    </source>
</evidence>